<comment type="caution">
    <text evidence="1">The sequence shown here is derived from an EMBL/GenBank/DDBJ whole genome shotgun (WGS) entry which is preliminary data.</text>
</comment>
<reference evidence="1" key="1">
    <citation type="journal article" date="2015" name="Nature">
        <title>Complex archaea that bridge the gap between prokaryotes and eukaryotes.</title>
        <authorList>
            <person name="Spang A."/>
            <person name="Saw J.H."/>
            <person name="Jorgensen S.L."/>
            <person name="Zaremba-Niedzwiedzka K."/>
            <person name="Martijn J."/>
            <person name="Lind A.E."/>
            <person name="van Eijk R."/>
            <person name="Schleper C."/>
            <person name="Guy L."/>
            <person name="Ettema T.J."/>
        </authorList>
    </citation>
    <scope>NUCLEOTIDE SEQUENCE</scope>
</reference>
<feature type="non-terminal residue" evidence="1">
    <location>
        <position position="1"/>
    </location>
</feature>
<name>A0A0F9BGG3_9ZZZZ</name>
<organism evidence="1">
    <name type="scientific">marine sediment metagenome</name>
    <dbReference type="NCBI Taxonomy" id="412755"/>
    <lineage>
        <taxon>unclassified sequences</taxon>
        <taxon>metagenomes</taxon>
        <taxon>ecological metagenomes</taxon>
    </lineage>
</organism>
<dbReference type="EMBL" id="LAZR01041064">
    <property type="protein sequence ID" value="KKL12932.1"/>
    <property type="molecule type" value="Genomic_DNA"/>
</dbReference>
<protein>
    <submittedName>
        <fullName evidence="1">Uncharacterized protein</fullName>
    </submittedName>
</protein>
<dbReference type="AlphaFoldDB" id="A0A0F9BGG3"/>
<sequence>DSKDIQELGEKSLRSTIEGAKPALFSMIKG</sequence>
<accession>A0A0F9BGG3</accession>
<evidence type="ECO:0000313" key="1">
    <source>
        <dbReference type="EMBL" id="KKL12932.1"/>
    </source>
</evidence>
<proteinExistence type="predicted"/>
<gene>
    <name evidence="1" type="ORF">LCGC14_2530790</name>
</gene>